<dbReference type="InterPro" id="IPR000306">
    <property type="entry name" value="Znf_FYVE"/>
</dbReference>
<dbReference type="InterPro" id="IPR011011">
    <property type="entry name" value="Znf_FYVE_PHD"/>
</dbReference>
<dbReference type="EMBL" id="ML005067">
    <property type="protein sequence ID" value="RKP20415.1"/>
    <property type="molecule type" value="Genomic_DNA"/>
</dbReference>
<feature type="domain" description="FYVE-type" evidence="6">
    <location>
        <begin position="633"/>
        <end position="692"/>
    </location>
</feature>
<protein>
    <recommendedName>
        <fullName evidence="6">FYVE-type domain-containing protein</fullName>
    </recommendedName>
</protein>
<feature type="compositionally biased region" description="Low complexity" evidence="5">
    <location>
        <begin position="319"/>
        <end position="330"/>
    </location>
</feature>
<dbReference type="GO" id="GO:0046854">
    <property type="term" value="P:phosphatidylinositol phosphate biosynthetic process"/>
    <property type="evidence" value="ECO:0007669"/>
    <property type="project" value="TreeGrafter"/>
</dbReference>
<feature type="region of interest" description="Disordered" evidence="5">
    <location>
        <begin position="527"/>
        <end position="560"/>
    </location>
</feature>
<dbReference type="GO" id="GO:0010008">
    <property type="term" value="C:endosome membrane"/>
    <property type="evidence" value="ECO:0007669"/>
    <property type="project" value="TreeGrafter"/>
</dbReference>
<keyword evidence="3" id="KW-0862">Zinc</keyword>
<feature type="compositionally biased region" description="Low complexity" evidence="5">
    <location>
        <begin position="340"/>
        <end position="354"/>
    </location>
</feature>
<dbReference type="GO" id="GO:0005524">
    <property type="term" value="F:ATP binding"/>
    <property type="evidence" value="ECO:0007669"/>
    <property type="project" value="InterPro"/>
</dbReference>
<feature type="region of interest" description="Disordered" evidence="5">
    <location>
        <begin position="1"/>
        <end position="23"/>
    </location>
</feature>
<dbReference type="InterPro" id="IPR013083">
    <property type="entry name" value="Znf_RING/FYVE/PHD"/>
</dbReference>
<dbReference type="Gene3D" id="3.30.40.10">
    <property type="entry name" value="Zinc/RING finger domain, C3HC4 (zinc finger)"/>
    <property type="match status" value="2"/>
</dbReference>
<dbReference type="Pfam" id="PF00118">
    <property type="entry name" value="Cpn60_TCP1"/>
    <property type="match status" value="1"/>
</dbReference>
<dbReference type="Pfam" id="PF01363">
    <property type="entry name" value="FYVE"/>
    <property type="match status" value="2"/>
</dbReference>
<keyword evidence="2 4" id="KW-0863">Zinc-finger</keyword>
<proteinExistence type="predicted"/>
<dbReference type="GO" id="GO:0000285">
    <property type="term" value="F:1-phosphatidylinositol-3-phosphate 5-kinase activity"/>
    <property type="evidence" value="ECO:0007669"/>
    <property type="project" value="TreeGrafter"/>
</dbReference>
<dbReference type="Gene3D" id="3.50.7.10">
    <property type="entry name" value="GroEL"/>
    <property type="match status" value="2"/>
</dbReference>
<feature type="region of interest" description="Disordered" evidence="5">
    <location>
        <begin position="310"/>
        <end position="370"/>
    </location>
</feature>
<dbReference type="SUPFAM" id="SSF57903">
    <property type="entry name" value="FYVE/PHD zinc finger"/>
    <property type="match status" value="2"/>
</dbReference>
<organism evidence="7 8">
    <name type="scientific">Rozella allomycis (strain CSF55)</name>
    <dbReference type="NCBI Taxonomy" id="988480"/>
    <lineage>
        <taxon>Eukaryota</taxon>
        <taxon>Fungi</taxon>
        <taxon>Fungi incertae sedis</taxon>
        <taxon>Cryptomycota</taxon>
        <taxon>Cryptomycota incertae sedis</taxon>
        <taxon>Rozella</taxon>
    </lineage>
</organism>
<feature type="non-terminal residue" evidence="7">
    <location>
        <position position="1012"/>
    </location>
</feature>
<feature type="compositionally biased region" description="Basic and acidic residues" evidence="5">
    <location>
        <begin position="61"/>
        <end position="70"/>
    </location>
</feature>
<keyword evidence="1" id="KW-0479">Metal-binding</keyword>
<evidence type="ECO:0000256" key="5">
    <source>
        <dbReference type="SAM" id="MobiDB-lite"/>
    </source>
</evidence>
<evidence type="ECO:0000259" key="6">
    <source>
        <dbReference type="PROSITE" id="PS50178"/>
    </source>
</evidence>
<dbReference type="PANTHER" id="PTHR45748:SF7">
    <property type="entry name" value="1-PHOSPHATIDYLINOSITOL 3-PHOSPHATE 5-KINASE-RELATED"/>
    <property type="match status" value="1"/>
</dbReference>
<dbReference type="InterPro" id="IPR002423">
    <property type="entry name" value="Cpn60/GroEL/TCP-1"/>
</dbReference>
<dbReference type="SUPFAM" id="SSF52029">
    <property type="entry name" value="GroEL apical domain-like"/>
    <property type="match status" value="2"/>
</dbReference>
<evidence type="ECO:0000256" key="3">
    <source>
        <dbReference type="ARBA" id="ARBA00022833"/>
    </source>
</evidence>
<reference evidence="8" key="1">
    <citation type="journal article" date="2018" name="Nat. Microbiol.">
        <title>Leveraging single-cell genomics to expand the fungal tree of life.</title>
        <authorList>
            <person name="Ahrendt S.R."/>
            <person name="Quandt C.A."/>
            <person name="Ciobanu D."/>
            <person name="Clum A."/>
            <person name="Salamov A."/>
            <person name="Andreopoulos B."/>
            <person name="Cheng J.F."/>
            <person name="Woyke T."/>
            <person name="Pelin A."/>
            <person name="Henrissat B."/>
            <person name="Reynolds N.K."/>
            <person name="Benny G.L."/>
            <person name="Smith M.E."/>
            <person name="James T.Y."/>
            <person name="Grigoriev I.V."/>
        </authorList>
    </citation>
    <scope>NUCLEOTIDE SEQUENCE [LARGE SCALE GENOMIC DNA]</scope>
    <source>
        <strain evidence="8">CSF55</strain>
    </source>
</reference>
<gene>
    <name evidence="7" type="ORF">ROZALSC1DRAFT_21415</name>
</gene>
<dbReference type="InterPro" id="IPR017455">
    <property type="entry name" value="Znf_FYVE-rel"/>
</dbReference>
<name>A0A4P9YLP1_ROZAC</name>
<evidence type="ECO:0000256" key="4">
    <source>
        <dbReference type="PROSITE-ProRule" id="PRU00091"/>
    </source>
</evidence>
<feature type="compositionally biased region" description="Low complexity" evidence="5">
    <location>
        <begin position="8"/>
        <end position="21"/>
    </location>
</feature>
<dbReference type="PANTHER" id="PTHR45748">
    <property type="entry name" value="1-PHOSPHATIDYLINOSITOL 3-PHOSPHATE 5-KINASE-RELATED"/>
    <property type="match status" value="1"/>
</dbReference>
<sequence>MSYESFPSDSNLSADNNDSTSVLSKASRIASGLKSLGRLVKEAVTFSKDTVDNEENSNRYPVEEVEKDEKEENEPTDSLSSIPRKLTSSLPDLIIDKRHRRKLSSSSSTLNMRIQSPISFNQDHASFATKGSFIDFFSRLRLLVSDVTINRDFWMNDAFCKECYECKLPFNTFRRKHHCRVCGQIFCGHCCKLIPVLIEGHPSGVRMCTYCTTMVLEMKEQGIEHSNAITVSSSVGHVETGSFREWFTSQDDSNVLQDDDWENRKDNEPEDPLRLFHVDWTKMKEQMKTITAEEAWTTGWQQKTPKKVLRKISLKRSGSRNLSRSNSKLSPMLPKSHAKNNNSNLSLESSGEGNPIPVTSGSSKHKRNKEKSELSAISILHLEGLIKYLLNQQGIEGKDEWLTVIMKIAIRIAEKIIPGEEMDIRESVKIKSIPEGSPVESCIYHGVLFSKHVSHRSMKQSIESPKILLIDFPIEYERATTFFPSDSNLSADNNDSTSVLSKASRIASGLKSLGRLVKEAVTFSKDTVDNENSNRDPAEEVDKDEKEENEPTDSLSSIPRKLTSSLPDLIIDKRHRRKLSSSSSTLNMRIQSPISFYQEHASFATKGSFIDFFSRLRLLVSDVTINRDFWMNDAFCKECYECKLPFNTFRRKHHCRVCGQIFCGHCCKLIPVLIEGHPSGVRMCTYCTTMVLEMKEQGIEHSNAITVSSSVGHVETGSFREWFTSQDDSNVLQDDDWENRKDNEPEDPLRLFHVDWTKMKEQMKTITAEEAWTTGWQQKTPKKVLRKISLKRSGSRNLSRSNSKLSPMLPKSHAKNNNSNLSLESSGEGNPIPVTSGSSKHKRNKEKSELSAISILHLEGLIKYLLNQQGIEGKDEWLTVIMKIAIRIAEKIIPGEEMDIRESVKIKSIPEGSPVESCIYHGVLFSKHVSHRSMKQSIENPKILLIDFPIEYERATTLYVSLEALISQEKEYLKRIVKVISSLNVDLIFCSGTVGRTALEFFLELNITVVKN</sequence>
<feature type="compositionally biased region" description="Basic and acidic residues" evidence="5">
    <location>
        <begin position="527"/>
        <end position="546"/>
    </location>
</feature>
<dbReference type="GO" id="GO:0000329">
    <property type="term" value="C:fungal-type vacuole membrane"/>
    <property type="evidence" value="ECO:0007669"/>
    <property type="project" value="TreeGrafter"/>
</dbReference>
<dbReference type="Proteomes" id="UP000281549">
    <property type="component" value="Unassembled WGS sequence"/>
</dbReference>
<feature type="domain" description="FYVE-type" evidence="6">
    <location>
        <begin position="157"/>
        <end position="216"/>
    </location>
</feature>
<evidence type="ECO:0000313" key="7">
    <source>
        <dbReference type="EMBL" id="RKP20415.1"/>
    </source>
</evidence>
<dbReference type="AlphaFoldDB" id="A0A4P9YLP1"/>
<feature type="region of interest" description="Disordered" evidence="5">
    <location>
        <begin position="47"/>
        <end position="84"/>
    </location>
</feature>
<evidence type="ECO:0000256" key="1">
    <source>
        <dbReference type="ARBA" id="ARBA00022723"/>
    </source>
</evidence>
<dbReference type="InterPro" id="IPR027409">
    <property type="entry name" value="GroEL-like_apical_dom_sf"/>
</dbReference>
<dbReference type="SMART" id="SM00064">
    <property type="entry name" value="FYVE"/>
    <property type="match status" value="2"/>
</dbReference>
<feature type="compositionally biased region" description="Low complexity" evidence="5">
    <location>
        <begin position="795"/>
        <end position="806"/>
    </location>
</feature>
<accession>A0A4P9YLP1</accession>
<evidence type="ECO:0000256" key="2">
    <source>
        <dbReference type="ARBA" id="ARBA00022771"/>
    </source>
</evidence>
<dbReference type="PROSITE" id="PS50178">
    <property type="entry name" value="ZF_FYVE"/>
    <property type="match status" value="2"/>
</dbReference>
<feature type="region of interest" description="Disordered" evidence="5">
    <location>
        <begin position="786"/>
        <end position="846"/>
    </location>
</feature>
<dbReference type="GO" id="GO:0008270">
    <property type="term" value="F:zinc ion binding"/>
    <property type="evidence" value="ECO:0007669"/>
    <property type="project" value="UniProtKB-KW"/>
</dbReference>
<evidence type="ECO:0000313" key="8">
    <source>
        <dbReference type="Proteomes" id="UP000281549"/>
    </source>
</evidence>
<feature type="compositionally biased region" description="Low complexity" evidence="5">
    <location>
        <begin position="816"/>
        <end position="830"/>
    </location>
</feature>